<comment type="similarity">
    <text evidence="1 2">Belongs to the enoyl-CoA hydratase/isomerase family.</text>
</comment>
<dbReference type="EC" id="4.2.1.17" evidence="3"/>
<dbReference type="KEGG" id="reh:H16_B0419"/>
<dbReference type="EMBL" id="CP039288">
    <property type="protein sequence ID" value="QCC03138.1"/>
    <property type="molecule type" value="Genomic_DNA"/>
</dbReference>
<evidence type="ECO:0000256" key="1">
    <source>
        <dbReference type="ARBA" id="ARBA00005254"/>
    </source>
</evidence>
<dbReference type="InterPro" id="IPR018376">
    <property type="entry name" value="Enoyl-CoA_hyd/isom_CS"/>
</dbReference>
<dbReference type="EMBL" id="AM260480">
    <property type="protein sequence ID" value="CAJ95217.1"/>
    <property type="molecule type" value="Genomic_DNA"/>
</dbReference>
<evidence type="ECO:0000313" key="3">
    <source>
        <dbReference type="EMBL" id="CAJ95217.1"/>
    </source>
</evidence>
<proteinExistence type="inferred from homology"/>
<protein>
    <submittedName>
        <fullName evidence="3 4">Enoyl-CoA hydratase</fullName>
        <ecNumber evidence="3">4.2.1.17</ecNumber>
    </submittedName>
</protein>
<organism evidence="3 5">
    <name type="scientific">Cupriavidus necator (strain ATCC 17699 / DSM 428 / KCTC 22496 / NCIMB 10442 / H16 / Stanier 337)</name>
    <name type="common">Ralstonia eutropha</name>
    <dbReference type="NCBI Taxonomy" id="381666"/>
    <lineage>
        <taxon>Bacteria</taxon>
        <taxon>Pseudomonadati</taxon>
        <taxon>Pseudomonadota</taxon>
        <taxon>Betaproteobacteria</taxon>
        <taxon>Burkholderiales</taxon>
        <taxon>Burkholderiaceae</taxon>
        <taxon>Cupriavidus</taxon>
    </lineage>
</organism>
<dbReference type="STRING" id="381666.H16_B0419"/>
<dbReference type="CDD" id="cd06558">
    <property type="entry name" value="crotonase-like"/>
    <property type="match status" value="1"/>
</dbReference>
<dbReference type="InterPro" id="IPR014748">
    <property type="entry name" value="Enoyl-CoA_hydra_C"/>
</dbReference>
<evidence type="ECO:0000313" key="4">
    <source>
        <dbReference type="EMBL" id="QCC03138.1"/>
    </source>
</evidence>
<dbReference type="Proteomes" id="UP000008210">
    <property type="component" value="Chromosome 2"/>
</dbReference>
<dbReference type="GO" id="GO:0004300">
    <property type="term" value="F:enoyl-CoA hydratase activity"/>
    <property type="evidence" value="ECO:0007669"/>
    <property type="project" value="UniProtKB-EC"/>
</dbReference>
<name>Q0K457_CUPNH</name>
<reference evidence="4 6" key="2">
    <citation type="submission" date="2019-04" db="EMBL/GenBank/DDBJ databases">
        <title>Long-read de novo sequencing of Cupriavidus necator H16.</title>
        <authorList>
            <person name="Little G.T."/>
            <person name="Ehsaan M."/>
            <person name="Arenas-Lopez C."/>
            <person name="Jawed K."/>
            <person name="Winzer K."/>
            <person name="Kovacs K."/>
            <person name="Malys N."/>
            <person name="Minton N.P."/>
        </authorList>
    </citation>
    <scope>NUCLEOTIDE SEQUENCE [LARGE SCALE GENOMIC DNA]</scope>
    <source>
        <strain evidence="4 6">H16</strain>
    </source>
</reference>
<accession>Q0K457</accession>
<evidence type="ECO:0000256" key="2">
    <source>
        <dbReference type="RuleBase" id="RU003707"/>
    </source>
</evidence>
<dbReference type="AlphaFoldDB" id="Q0K457"/>
<dbReference type="SUPFAM" id="SSF52096">
    <property type="entry name" value="ClpP/crotonase"/>
    <property type="match status" value="1"/>
</dbReference>
<dbReference type="InterPro" id="IPR029045">
    <property type="entry name" value="ClpP/crotonase-like_dom_sf"/>
</dbReference>
<dbReference type="Proteomes" id="UP000296079">
    <property type="component" value="Chromosome 2"/>
</dbReference>
<evidence type="ECO:0000313" key="6">
    <source>
        <dbReference type="Proteomes" id="UP000296079"/>
    </source>
</evidence>
<dbReference type="PANTHER" id="PTHR43802">
    <property type="entry name" value="ENOYL-COA HYDRATASE"/>
    <property type="match status" value="1"/>
</dbReference>
<dbReference type="HOGENOM" id="CLU_009834_7_2_4"/>
<dbReference type="PANTHER" id="PTHR43802:SF1">
    <property type="entry name" value="IP11341P-RELATED"/>
    <property type="match status" value="1"/>
</dbReference>
<dbReference type="OrthoDB" id="8524220at2"/>
<dbReference type="PROSITE" id="PS00166">
    <property type="entry name" value="ENOYL_COA_HYDRATASE"/>
    <property type="match status" value="1"/>
</dbReference>
<dbReference type="RefSeq" id="WP_011616578.1">
    <property type="nucleotide sequence ID" value="NC_008314.1"/>
</dbReference>
<dbReference type="Gene3D" id="1.10.12.10">
    <property type="entry name" value="Lyase 2-enoyl-coa Hydratase, Chain A, domain 2"/>
    <property type="match status" value="1"/>
</dbReference>
<dbReference type="eggNOG" id="COG1024">
    <property type="taxonomic scope" value="Bacteria"/>
</dbReference>
<gene>
    <name evidence="3" type="ordered locus">H16_B0419</name>
    <name evidence="4" type="ORF">E6A55_21240</name>
</gene>
<dbReference type="InterPro" id="IPR001753">
    <property type="entry name" value="Enoyl-CoA_hydra/iso"/>
</dbReference>
<dbReference type="Pfam" id="PF00378">
    <property type="entry name" value="ECH_1"/>
    <property type="match status" value="1"/>
</dbReference>
<reference evidence="3 5" key="1">
    <citation type="journal article" date="2006" name="Nat. Biotechnol.">
        <title>Genome sequence of the bioplastic-producing 'Knallgas' bacterium Ralstonia eutropha H16.</title>
        <authorList>
            <person name="Pohlmann A."/>
            <person name="Fricke W.F."/>
            <person name="Reinecke F."/>
            <person name="Kusian B."/>
            <person name="Liesegang H."/>
            <person name="Cramm R."/>
            <person name="Eitinger T."/>
            <person name="Ewering C."/>
            <person name="Potter M."/>
            <person name="Schwartz E."/>
            <person name="Strittmatter A."/>
            <person name="Voss I."/>
            <person name="Gottschalk G."/>
            <person name="Steinbuechel A."/>
            <person name="Friedrich B."/>
            <person name="Bowien B."/>
        </authorList>
    </citation>
    <scope>NUCLEOTIDE SEQUENCE [LARGE SCALE GENOMIC DNA]</scope>
    <source>
        <strain evidence="5">ATCC 17699 / DSM 428 / KCTC 22496 / NCIMB 10442 / H16 / Stanier 337</strain>
        <strain evidence="3">H16</strain>
    </source>
</reference>
<keyword evidence="3" id="KW-0456">Lyase</keyword>
<sequence length="267" mass="28926">MYEAIQYENEDGVGVLTLERPQTKNAVDAVMRRELPQLMGALNTDRTLKVLIVTGAGGNFCSGGDLRAVRDSAGSEGSAEGRRQRILDGQATPGAFLNFDRPVIAVVEGVAYGAGCSLALTADMVLAARDARFCLSFGRIGAVPDYGAFYTLPRIVGLQRAKELVFSAREFGAAEARDLGIVMEVHEPGTVLDRAREIARSMAQASPLALSVSKRALNTSLHSDLPTMLMHEADGQGIAMSTDYHLTAVRRFLDKEPPLFSWPRRRD</sequence>
<keyword evidence="5" id="KW-1185">Reference proteome</keyword>
<dbReference type="Gene3D" id="3.90.226.10">
    <property type="entry name" value="2-enoyl-CoA Hydratase, Chain A, domain 1"/>
    <property type="match status" value="1"/>
</dbReference>
<evidence type="ECO:0000313" key="5">
    <source>
        <dbReference type="Proteomes" id="UP000008210"/>
    </source>
</evidence>